<proteinExistence type="predicted"/>
<comment type="function">
    <text evidence="8">The phosphoenolpyruvate-dependent sugar phosphotransferase system (sugar PTS), a major carbohydrate active transport system, catalyzes the phosphorylation of incoming sugar substrates concomitantly with their translocation across the cell membrane. The enzyme II UlaABC PTS system is involved in ascorbate transport.</text>
</comment>
<dbReference type="PANTHER" id="PTHR36203">
    <property type="entry name" value="ASCORBATE-SPECIFIC PTS SYSTEM EIIA COMPONENT"/>
    <property type="match status" value="1"/>
</dbReference>
<dbReference type="EMBL" id="JAZDWZ010000002">
    <property type="protein sequence ID" value="MEE3928085.1"/>
    <property type="molecule type" value="Genomic_DNA"/>
</dbReference>
<keyword evidence="5" id="KW-0808">Transferase</keyword>
<organism evidence="12 13">
    <name type="scientific">Mycoplasmopsis ciconiae</name>
    <dbReference type="NCBI Taxonomy" id="561067"/>
    <lineage>
        <taxon>Bacteria</taxon>
        <taxon>Bacillati</taxon>
        <taxon>Mycoplasmatota</taxon>
        <taxon>Mycoplasmoidales</taxon>
        <taxon>Metamycoplasmataceae</taxon>
        <taxon>Mycoplasmopsis</taxon>
    </lineage>
</organism>
<accession>A0ABU7MKW5</accession>
<dbReference type="Proteomes" id="UP001344817">
    <property type="component" value="Unassembled WGS sequence"/>
</dbReference>
<dbReference type="Pfam" id="PF00359">
    <property type="entry name" value="PTS_EIIA_2"/>
    <property type="match status" value="1"/>
</dbReference>
<sequence>MSKLFQKDLMEYNSTLNNWKDVVRHGVDLLVKKGCATQELADAIFKSTEEFGAYYVLEKGLALLHAAPGPYALKTATSLILLKDYVTFNNQPDKQAKIIITLSATDSTSHLEILQEFSHYFTNEEFKKEALEAKSLQEFEQLLQKYKF</sequence>
<evidence type="ECO:0000256" key="5">
    <source>
        <dbReference type="ARBA" id="ARBA00022679"/>
    </source>
</evidence>
<dbReference type="InterPro" id="IPR002178">
    <property type="entry name" value="PTS_EIIA_type-2_dom"/>
</dbReference>
<keyword evidence="6" id="KW-0598">Phosphotransferase system</keyword>
<gene>
    <name evidence="12" type="ORF">V2E24_00645</name>
</gene>
<evidence type="ECO:0000256" key="6">
    <source>
        <dbReference type="ARBA" id="ARBA00022683"/>
    </source>
</evidence>
<keyword evidence="4" id="KW-0597">Phosphoprotein</keyword>
<evidence type="ECO:0000256" key="7">
    <source>
        <dbReference type="ARBA" id="ARBA00022777"/>
    </source>
</evidence>
<reference evidence="12" key="1">
    <citation type="submission" date="2024-01" db="EMBL/GenBank/DDBJ databases">
        <title>Genome sequence of Mycoplasma ciconiae type strain DSM 25251.</title>
        <authorList>
            <person name="Spergser J."/>
        </authorList>
    </citation>
    <scope>NUCLEOTIDE SEQUENCE [LARGE SCALE GENOMIC DNA]</scope>
    <source>
        <strain evidence="12">DSM 25251</strain>
    </source>
</reference>
<evidence type="ECO:0000256" key="10">
    <source>
        <dbReference type="ARBA" id="ARBA00042072"/>
    </source>
</evidence>
<evidence type="ECO:0000256" key="4">
    <source>
        <dbReference type="ARBA" id="ARBA00022553"/>
    </source>
</evidence>
<evidence type="ECO:0000256" key="2">
    <source>
        <dbReference type="ARBA" id="ARBA00022448"/>
    </source>
</evidence>
<evidence type="ECO:0000256" key="1">
    <source>
        <dbReference type="ARBA" id="ARBA00004496"/>
    </source>
</evidence>
<dbReference type="RefSeq" id="WP_330500499.1">
    <property type="nucleotide sequence ID" value="NZ_JAZDWZ010000002.1"/>
</dbReference>
<dbReference type="InterPro" id="IPR016152">
    <property type="entry name" value="PTrfase/Anion_transptr"/>
</dbReference>
<evidence type="ECO:0000256" key="8">
    <source>
        <dbReference type="ARBA" id="ARBA00037387"/>
    </source>
</evidence>
<evidence type="ECO:0000313" key="12">
    <source>
        <dbReference type="EMBL" id="MEE3928085.1"/>
    </source>
</evidence>
<evidence type="ECO:0000256" key="3">
    <source>
        <dbReference type="ARBA" id="ARBA00022490"/>
    </source>
</evidence>
<protein>
    <recommendedName>
        <fullName evidence="9">Ascorbate-specific PTS system EIIA component</fullName>
    </recommendedName>
    <alternativeName>
        <fullName evidence="10">Ascorbate-specific phosphotransferase enzyme IIA component</fullName>
    </alternativeName>
</protein>
<dbReference type="SUPFAM" id="SSF55804">
    <property type="entry name" value="Phoshotransferase/anion transport protein"/>
    <property type="match status" value="1"/>
</dbReference>
<keyword evidence="12" id="KW-0762">Sugar transport</keyword>
<evidence type="ECO:0000313" key="13">
    <source>
        <dbReference type="Proteomes" id="UP001344817"/>
    </source>
</evidence>
<dbReference type="Gene3D" id="3.40.930.10">
    <property type="entry name" value="Mannitol-specific EII, Chain A"/>
    <property type="match status" value="1"/>
</dbReference>
<dbReference type="PROSITE" id="PS51094">
    <property type="entry name" value="PTS_EIIA_TYPE_2"/>
    <property type="match status" value="1"/>
</dbReference>
<feature type="domain" description="PTS EIIA type-2" evidence="11">
    <location>
        <begin position="3"/>
        <end position="146"/>
    </location>
</feature>
<keyword evidence="13" id="KW-1185">Reference proteome</keyword>
<name>A0ABU7MKW5_9BACT</name>
<comment type="subcellular location">
    <subcellularLocation>
        <location evidence="1">Cytoplasm</location>
    </subcellularLocation>
</comment>
<keyword evidence="3" id="KW-0963">Cytoplasm</keyword>
<comment type="caution">
    <text evidence="12">The sequence shown here is derived from an EMBL/GenBank/DDBJ whole genome shotgun (WGS) entry which is preliminary data.</text>
</comment>
<evidence type="ECO:0000259" key="11">
    <source>
        <dbReference type="PROSITE" id="PS51094"/>
    </source>
</evidence>
<dbReference type="InterPro" id="IPR051351">
    <property type="entry name" value="Ascorbate-PTS_EIIA_comp"/>
</dbReference>
<keyword evidence="2" id="KW-0813">Transport</keyword>
<dbReference type="PANTHER" id="PTHR36203:SF1">
    <property type="entry name" value="ASCORBATE-SPECIFIC PTS SYSTEM EIIA COMPONENT"/>
    <property type="match status" value="1"/>
</dbReference>
<evidence type="ECO:0000256" key="9">
    <source>
        <dbReference type="ARBA" id="ARBA00041175"/>
    </source>
</evidence>
<keyword evidence="7" id="KW-0418">Kinase</keyword>